<dbReference type="Gene3D" id="1.10.1200.10">
    <property type="entry name" value="ACP-like"/>
    <property type="match status" value="1"/>
</dbReference>
<dbReference type="Pfam" id="PF00109">
    <property type="entry name" value="ketoacyl-synt"/>
    <property type="match status" value="1"/>
</dbReference>
<gene>
    <name evidence="16" type="ORF">SAMN05216174_10799</name>
</gene>
<dbReference type="GO" id="GO:0047879">
    <property type="term" value="F:erythronolide synthase activity"/>
    <property type="evidence" value="ECO:0007669"/>
    <property type="project" value="UniProtKB-EC"/>
</dbReference>
<dbReference type="Pfam" id="PF00698">
    <property type="entry name" value="Acyl_transf_1"/>
    <property type="match status" value="1"/>
</dbReference>
<evidence type="ECO:0000313" key="16">
    <source>
        <dbReference type="EMBL" id="SDD09562.1"/>
    </source>
</evidence>
<dbReference type="PROSITE" id="PS52004">
    <property type="entry name" value="KS3_2"/>
    <property type="match status" value="1"/>
</dbReference>
<dbReference type="InterPro" id="IPR020806">
    <property type="entry name" value="PKS_PP-bd"/>
</dbReference>
<dbReference type="Gene3D" id="3.10.129.110">
    <property type="entry name" value="Polyketide synthase dehydratase"/>
    <property type="match status" value="2"/>
</dbReference>
<dbReference type="FunFam" id="3.40.47.10:FF:000019">
    <property type="entry name" value="Polyketide synthase type I"/>
    <property type="match status" value="1"/>
</dbReference>
<evidence type="ECO:0000256" key="5">
    <source>
        <dbReference type="ARBA" id="ARBA00023268"/>
    </source>
</evidence>
<reference evidence="17" key="1">
    <citation type="submission" date="2016-10" db="EMBL/GenBank/DDBJ databases">
        <authorList>
            <person name="Varghese N."/>
            <person name="Submissions S."/>
        </authorList>
    </citation>
    <scope>NUCLEOTIDE SEQUENCE [LARGE SCALE GENOMIC DNA]</scope>
    <source>
        <strain evidence="17">IBRC-M 10403</strain>
    </source>
</reference>
<dbReference type="SMART" id="SM00823">
    <property type="entry name" value="PKS_PP"/>
    <property type="match status" value="1"/>
</dbReference>
<dbReference type="InterPro" id="IPR020841">
    <property type="entry name" value="PKS_Beta-ketoAc_synthase_dom"/>
</dbReference>
<keyword evidence="2" id="KW-0597">Phosphoprotein</keyword>
<dbReference type="GO" id="GO:0031177">
    <property type="term" value="F:phosphopantetheine binding"/>
    <property type="evidence" value="ECO:0007669"/>
    <property type="project" value="InterPro"/>
</dbReference>
<evidence type="ECO:0000256" key="1">
    <source>
        <dbReference type="ARBA" id="ARBA00022450"/>
    </source>
</evidence>
<evidence type="ECO:0000256" key="12">
    <source>
        <dbReference type="PROSITE-ProRule" id="PRU01363"/>
    </source>
</evidence>
<comment type="catalytic activity">
    <reaction evidence="7">
        <text>6 (S)-methylmalonyl-CoA + propanoyl-CoA + 6 NADPH + 12 H(+) = 6-deoxyerythronolide B + 6 CO2 + 6 NADP(+) + 7 CoA + H2O</text>
        <dbReference type="Rhea" id="RHEA:23068"/>
        <dbReference type="ChEBI" id="CHEBI:15377"/>
        <dbReference type="ChEBI" id="CHEBI:15378"/>
        <dbReference type="ChEBI" id="CHEBI:16089"/>
        <dbReference type="ChEBI" id="CHEBI:16526"/>
        <dbReference type="ChEBI" id="CHEBI:57287"/>
        <dbReference type="ChEBI" id="CHEBI:57327"/>
        <dbReference type="ChEBI" id="CHEBI:57392"/>
        <dbReference type="ChEBI" id="CHEBI:57783"/>
        <dbReference type="ChEBI" id="CHEBI:58349"/>
        <dbReference type="EC" id="2.3.1.94"/>
    </reaction>
</comment>
<dbReference type="InterPro" id="IPR049552">
    <property type="entry name" value="PKS_DH_N"/>
</dbReference>
<evidence type="ECO:0000256" key="2">
    <source>
        <dbReference type="ARBA" id="ARBA00022553"/>
    </source>
</evidence>
<dbReference type="GO" id="GO:0004315">
    <property type="term" value="F:3-oxoacyl-[acyl-carrier-protein] synthase activity"/>
    <property type="evidence" value="ECO:0007669"/>
    <property type="project" value="InterPro"/>
</dbReference>
<evidence type="ECO:0000259" key="15">
    <source>
        <dbReference type="PROSITE" id="PS52019"/>
    </source>
</evidence>
<accession>A0A1G6RY14</accession>
<dbReference type="InterPro" id="IPR036736">
    <property type="entry name" value="ACP-like_sf"/>
</dbReference>
<evidence type="ECO:0000256" key="4">
    <source>
        <dbReference type="ARBA" id="ARBA00022737"/>
    </source>
</evidence>
<dbReference type="SUPFAM" id="SSF47336">
    <property type="entry name" value="ACP-like"/>
    <property type="match status" value="1"/>
</dbReference>
<dbReference type="Pfam" id="PF00550">
    <property type="entry name" value="PP-binding"/>
    <property type="match status" value="1"/>
</dbReference>
<keyword evidence="3 16" id="KW-0808">Transferase</keyword>
<dbReference type="Gene3D" id="3.40.47.10">
    <property type="match status" value="1"/>
</dbReference>
<evidence type="ECO:0000256" key="8">
    <source>
        <dbReference type="ARBA" id="ARBA00060158"/>
    </source>
</evidence>
<dbReference type="SMART" id="SM00825">
    <property type="entry name" value="PKS_KS"/>
    <property type="match status" value="1"/>
</dbReference>
<dbReference type="Pfam" id="PF16197">
    <property type="entry name" value="KAsynt_C_assoc"/>
    <property type="match status" value="1"/>
</dbReference>
<evidence type="ECO:0000256" key="3">
    <source>
        <dbReference type="ARBA" id="ARBA00022679"/>
    </source>
</evidence>
<comment type="pathway">
    <text evidence="9">Antibiotic biosynthesis; erythromycin biosynthesis.</text>
</comment>
<comment type="function">
    <text evidence="8">Involved in the biosynthesis of antibiotic erythromycin via the biosynthesis of its aglycone precursor, 6-deoxyerythronolide B (6-dEB).</text>
</comment>
<dbReference type="InterPro" id="IPR049900">
    <property type="entry name" value="PKS_mFAS_DH"/>
</dbReference>
<dbReference type="EMBL" id="FMZZ01000007">
    <property type="protein sequence ID" value="SDD09562.1"/>
    <property type="molecule type" value="Genomic_DNA"/>
</dbReference>
<dbReference type="InterPro" id="IPR016036">
    <property type="entry name" value="Malonyl_transacylase_ACP-bd"/>
</dbReference>
<keyword evidence="5" id="KW-0511">Multifunctional enzyme</keyword>
<dbReference type="PANTHER" id="PTHR43775">
    <property type="entry name" value="FATTY ACID SYNTHASE"/>
    <property type="match status" value="1"/>
</dbReference>
<dbReference type="SMART" id="SM00826">
    <property type="entry name" value="PKS_DH"/>
    <property type="match status" value="1"/>
</dbReference>
<dbReference type="FunFam" id="3.40.366.10:FF:000002">
    <property type="entry name" value="Probable polyketide synthase 2"/>
    <property type="match status" value="1"/>
</dbReference>
<dbReference type="InterPro" id="IPR020807">
    <property type="entry name" value="PKS_DH"/>
</dbReference>
<organism evidence="16 17">
    <name type="scientific">Actinokineospora iranica</name>
    <dbReference type="NCBI Taxonomy" id="1271860"/>
    <lineage>
        <taxon>Bacteria</taxon>
        <taxon>Bacillati</taxon>
        <taxon>Actinomycetota</taxon>
        <taxon>Actinomycetes</taxon>
        <taxon>Pseudonocardiales</taxon>
        <taxon>Pseudonocardiaceae</taxon>
        <taxon>Actinokineospora</taxon>
    </lineage>
</organism>
<dbReference type="SMART" id="SM00827">
    <property type="entry name" value="PKS_AT"/>
    <property type="match status" value="1"/>
</dbReference>
<dbReference type="GO" id="GO:0006633">
    <property type="term" value="P:fatty acid biosynthetic process"/>
    <property type="evidence" value="ECO:0007669"/>
    <property type="project" value="InterPro"/>
</dbReference>
<dbReference type="GO" id="GO:0004312">
    <property type="term" value="F:fatty acid synthase activity"/>
    <property type="evidence" value="ECO:0007669"/>
    <property type="project" value="TreeGrafter"/>
</dbReference>
<keyword evidence="1" id="KW-0596">Phosphopantetheine</keyword>
<evidence type="ECO:0000256" key="9">
    <source>
        <dbReference type="ARBA" id="ARBA00060622"/>
    </source>
</evidence>
<protein>
    <recommendedName>
        <fullName evidence="11">6-deoxyerythronolide-B synthase</fullName>
        <ecNumber evidence="11">2.3.1.94</ecNumber>
    </recommendedName>
</protein>
<feature type="domain" description="Carrier" evidence="13">
    <location>
        <begin position="1191"/>
        <end position="1269"/>
    </location>
</feature>
<feature type="domain" description="Ketosynthase family 3 (KS3)" evidence="14">
    <location>
        <begin position="33"/>
        <end position="458"/>
    </location>
</feature>
<keyword evidence="4" id="KW-0677">Repeat</keyword>
<dbReference type="InterPro" id="IPR009081">
    <property type="entry name" value="PP-bd_ACP"/>
</dbReference>
<keyword evidence="6" id="KW-0012">Acyltransferase</keyword>
<comment type="subunit">
    <text evidence="10">Homodimer. Erythronolide synthase is composed of EryAI, EryAII and EryAIII multimodular (2 modules) polypeptides each coding for a functional synthase subunit which participates in 2 of the six FAS-like elongation steps required for formation of the polyketide. Module 1, 2, 3, 4, 5, and 6 participating in biosynthesis steps 1, 2, 3, 4, 5, and 6, respectively.</text>
</comment>
<dbReference type="SMART" id="SM01294">
    <property type="entry name" value="PKS_PP_betabranch"/>
    <property type="match status" value="1"/>
</dbReference>
<evidence type="ECO:0000256" key="11">
    <source>
        <dbReference type="ARBA" id="ARBA00066981"/>
    </source>
</evidence>
<evidence type="ECO:0000259" key="13">
    <source>
        <dbReference type="PROSITE" id="PS50075"/>
    </source>
</evidence>
<dbReference type="InterPro" id="IPR001227">
    <property type="entry name" value="Ac_transferase_dom_sf"/>
</dbReference>
<dbReference type="PROSITE" id="PS52019">
    <property type="entry name" value="PKS_MFAS_DH"/>
    <property type="match status" value="1"/>
</dbReference>
<feature type="region of interest" description="N-terminal hotdog fold" evidence="12">
    <location>
        <begin position="932"/>
        <end position="1053"/>
    </location>
</feature>
<name>A0A1G6RY14_9PSEU</name>
<comment type="caution">
    <text evidence="12">Lacks conserved residue(s) required for the propagation of feature annotation.</text>
</comment>
<dbReference type="InterPro" id="IPR042104">
    <property type="entry name" value="PKS_dehydratase_sf"/>
</dbReference>
<dbReference type="InterPro" id="IPR018201">
    <property type="entry name" value="Ketoacyl_synth_AS"/>
</dbReference>
<dbReference type="Proteomes" id="UP000199501">
    <property type="component" value="Unassembled WGS sequence"/>
</dbReference>
<dbReference type="PANTHER" id="PTHR43775:SF51">
    <property type="entry name" value="INACTIVE PHENOLPHTHIOCEROL SYNTHESIS POLYKETIDE SYNTHASE TYPE I PKS1-RELATED"/>
    <property type="match status" value="1"/>
</dbReference>
<dbReference type="PROSITE" id="PS00606">
    <property type="entry name" value="KS3_1"/>
    <property type="match status" value="1"/>
</dbReference>
<dbReference type="CDD" id="cd00833">
    <property type="entry name" value="PKS"/>
    <property type="match status" value="1"/>
</dbReference>
<dbReference type="InterPro" id="IPR050091">
    <property type="entry name" value="PKS_NRPS_Biosynth_Enz"/>
</dbReference>
<dbReference type="InterPro" id="IPR016035">
    <property type="entry name" value="Acyl_Trfase/lysoPLipase"/>
</dbReference>
<dbReference type="PROSITE" id="PS00012">
    <property type="entry name" value="PHOSPHOPANTETHEINE"/>
    <property type="match status" value="1"/>
</dbReference>
<dbReference type="Pfam" id="PF21089">
    <property type="entry name" value="PKS_DH_N"/>
    <property type="match status" value="1"/>
</dbReference>
<dbReference type="Pfam" id="PF02801">
    <property type="entry name" value="Ketoacyl-synt_C"/>
    <property type="match status" value="1"/>
</dbReference>
<feature type="region of interest" description="C-terminal hotdog fold" evidence="12">
    <location>
        <begin position="1073"/>
        <end position="1231"/>
    </location>
</feature>
<dbReference type="Gene3D" id="3.30.70.3290">
    <property type="match status" value="1"/>
</dbReference>
<evidence type="ECO:0000313" key="17">
    <source>
        <dbReference type="Proteomes" id="UP000199501"/>
    </source>
</evidence>
<evidence type="ECO:0000259" key="14">
    <source>
        <dbReference type="PROSITE" id="PS52004"/>
    </source>
</evidence>
<dbReference type="InterPro" id="IPR014031">
    <property type="entry name" value="Ketoacyl_synth_C"/>
</dbReference>
<evidence type="ECO:0000256" key="10">
    <source>
        <dbReference type="ARBA" id="ARBA00063272"/>
    </source>
</evidence>
<dbReference type="InterPro" id="IPR032821">
    <property type="entry name" value="PKS_assoc"/>
</dbReference>
<keyword evidence="17" id="KW-1185">Reference proteome</keyword>
<proteinExistence type="predicted"/>
<dbReference type="SUPFAM" id="SSF55048">
    <property type="entry name" value="Probable ACP-binding domain of malonyl-CoA ACP transacylase"/>
    <property type="match status" value="1"/>
</dbReference>
<dbReference type="InterPro" id="IPR014043">
    <property type="entry name" value="Acyl_transferase_dom"/>
</dbReference>
<dbReference type="STRING" id="1271860.SAMN05216174_10799"/>
<sequence length="1349" mass="139784">MAGEDDLREHLKRAVAHARESRKRLAELESRQSEPIAIVGMACRYPGGVSTPDDLWRLVADGVDAVGPFPTDRGWDLDRLYHPDPDHLGTSYSREGGFLRDAGRFDAAFFEMSPREALAADPQQRLLLEVAWEAVESAGIVPATLRGSRTGVYAGVMYHDYQPDPGASPGAVEGYLASGGAGSVASGRVSYALGLEGPAVTVDTACSSSLVALHLAVTALRRGECDLAFAGGVTVMSTPMAFIEFSRLRGLAADGRCKSFAAAADGTGWSEGAGILLLERLSVARARGHEVLAVVRGAAVNQDGASNGLTAPSGPAQEKVIRAALADAGLDPSDVDAVEGHGTGTRLGDPIELNALMSAYGRDRSRDPLWVGSLKSNIGHAQAAAGVGGVIKMVQAMRRRTLPKTLHAAEPTGHVEWEPGALSLLTEARPWRAEDAPRRAAVSSFGFSGTNAHVILEEAEAVAEPAQPSVSPPLVPWVVSGRSAAALRDQARRLASAVDERGLDAVDVAYSLATTRSAFEHRAVVVGADRDELLWGLRSLAADEFAPGVVRGTRRDGRTAFLFAGQGAQRAGMGAQLRAAFPVFAAAFDEVATAFAAESAATSDGAALDRTALDLAGVIDTGRGLDLTGNAQPAIFAVEVALYRLLESWGVRPDYLVGHSVGELAAAHVAGVLTLADAVTLVAARARLMQALPEGGAMIALAVGEDEVLPLLAGNEHLVGVAAVNGPRSIVVSGDAAAAEAVAAKVEAGGARIKRLTVSHAFHSPLMEPMLAEFARIAGAVTYHPPRIPIVSTVTGTLADAALLTDPGYWVRQVRAGVRFADSVAALHAAEVSTLVEVGPDAVLGGPAQETLAESESTATVVGLLRRRRPEVSALVAGIARLHTLGVPVDWAAFLGSGKGVPLPTYAFQREHYWLTPAAADPAGLDLAPTGHPLLGSAVPLAAGGGTLFASRISAREHPWLAVDPDSGEVVIPASALVELVIRAGDEVGASVVDSLFLRASLVVPRDGAVRLQVALSPADDEGKRSLTVHGRIGDGDWSPLADGTLGVAASAEPVAGSGVRVDLPEELRSDAAAYGLHPALWEAAVNQAAINQAATGEPVEWHGVRLFATGATAVLVSVEPVGANAVAVLLGDESGEPVATVDRVVFGDLPTARGDSHATDPATPLPGSTRRVVGRADALARRLAGRAADEQHVIVLALVRTEIAGVLGHADPNAIDVGTPLRELGFDSMTAVELRDRLTTETGLRLPTTLVFDHPTPLALTEFVLAAAARGADDGRSPALAGLDQVEAALTGLDGAERGAVATRLRTLLAKLTETAVATEEVEHDHLESASVEEMFALIDTELGDTVS</sequence>
<dbReference type="SUPFAM" id="SSF53901">
    <property type="entry name" value="Thiolase-like"/>
    <property type="match status" value="1"/>
</dbReference>
<dbReference type="PROSITE" id="PS50075">
    <property type="entry name" value="CARRIER"/>
    <property type="match status" value="1"/>
</dbReference>
<evidence type="ECO:0000256" key="7">
    <source>
        <dbReference type="ARBA" id="ARBA00052442"/>
    </source>
</evidence>
<dbReference type="InterPro" id="IPR014030">
    <property type="entry name" value="Ketoacyl_synth_N"/>
</dbReference>
<dbReference type="SUPFAM" id="SSF52151">
    <property type="entry name" value="FabD/lysophospholipase-like"/>
    <property type="match status" value="1"/>
</dbReference>
<evidence type="ECO:0000256" key="6">
    <source>
        <dbReference type="ARBA" id="ARBA00023315"/>
    </source>
</evidence>
<dbReference type="InterPro" id="IPR016039">
    <property type="entry name" value="Thiolase-like"/>
</dbReference>
<dbReference type="EC" id="2.3.1.94" evidence="11"/>
<dbReference type="FunFam" id="1.10.1200.10:FF:000007">
    <property type="entry name" value="Probable polyketide synthase pks17"/>
    <property type="match status" value="1"/>
</dbReference>
<dbReference type="InterPro" id="IPR006162">
    <property type="entry name" value="Ppantetheine_attach_site"/>
</dbReference>
<dbReference type="Gene3D" id="3.40.366.10">
    <property type="entry name" value="Malonyl-Coenzyme A Acyl Carrier Protein, domain 2"/>
    <property type="match status" value="1"/>
</dbReference>
<feature type="domain" description="PKS/mFAS DH" evidence="15">
    <location>
        <begin position="932"/>
        <end position="1231"/>
    </location>
</feature>